<keyword evidence="6" id="KW-1185">Reference proteome</keyword>
<dbReference type="Pfam" id="PF00535">
    <property type="entry name" value="Glycos_transf_2"/>
    <property type="match status" value="1"/>
</dbReference>
<reference evidence="5 6" key="1">
    <citation type="submission" date="2019-04" db="EMBL/GenBank/DDBJ databases">
        <title>Draft genome sequence of Robertkochia marina CC-AMO-30D.</title>
        <authorList>
            <person name="Hameed A."/>
            <person name="Lin S.-Y."/>
            <person name="Shahina M."/>
            <person name="Lai W.-A."/>
            <person name="Young C.-C."/>
        </authorList>
    </citation>
    <scope>NUCLEOTIDE SEQUENCE [LARGE SCALE GENOMIC DNA]</scope>
    <source>
        <strain evidence="5 6">CC-AMO-30D</strain>
    </source>
</reference>
<evidence type="ECO:0000313" key="5">
    <source>
        <dbReference type="EMBL" id="THD67958.1"/>
    </source>
</evidence>
<dbReference type="EMBL" id="SSMC01000002">
    <property type="protein sequence ID" value="THD67958.1"/>
    <property type="molecule type" value="Genomic_DNA"/>
</dbReference>
<comment type="similarity">
    <text evidence="1">Belongs to the glycosyltransferase 2 family.</text>
</comment>
<dbReference type="RefSeq" id="WP_136336163.1">
    <property type="nucleotide sequence ID" value="NZ_QXMP01000015.1"/>
</dbReference>
<evidence type="ECO:0000259" key="4">
    <source>
        <dbReference type="Pfam" id="PF00535"/>
    </source>
</evidence>
<dbReference type="PANTHER" id="PTHR43179:SF12">
    <property type="entry name" value="GALACTOFURANOSYLTRANSFERASE GLFT2"/>
    <property type="match status" value="1"/>
</dbReference>
<dbReference type="Proteomes" id="UP000305939">
    <property type="component" value="Unassembled WGS sequence"/>
</dbReference>
<keyword evidence="2" id="KW-0328">Glycosyltransferase</keyword>
<dbReference type="Gene3D" id="3.90.550.10">
    <property type="entry name" value="Spore Coat Polysaccharide Biosynthesis Protein SpsA, Chain A"/>
    <property type="match status" value="1"/>
</dbReference>
<evidence type="ECO:0000313" key="6">
    <source>
        <dbReference type="Proteomes" id="UP000305939"/>
    </source>
</evidence>
<comment type="caution">
    <text evidence="5">The sequence shown here is derived from an EMBL/GenBank/DDBJ whole genome shotgun (WGS) entry which is preliminary data.</text>
</comment>
<dbReference type="InterPro" id="IPR001173">
    <property type="entry name" value="Glyco_trans_2-like"/>
</dbReference>
<dbReference type="CDD" id="cd04186">
    <property type="entry name" value="GT_2_like_c"/>
    <property type="match status" value="1"/>
</dbReference>
<evidence type="ECO:0000256" key="3">
    <source>
        <dbReference type="ARBA" id="ARBA00022679"/>
    </source>
</evidence>
<dbReference type="InterPro" id="IPR029044">
    <property type="entry name" value="Nucleotide-diphossugar_trans"/>
</dbReference>
<sequence>MQIAIVILNWNGRKLLEQFLPTVLACSEGGHVYVADNASDDDSVSYLRAHFPEVTIIQNDVNGGFARGYNEALHHVKEELWCLLNSDVEVTPGWLAPVKKLFTEMPDTAIAQPKILDYKKKSHFEYAGAAGGFIDRLGYPFCRGRIFQSLEEDKQQYNDVREIFWATGACLFIKASVYRELKGFDEDYFAHQEEIDLCWRAHNKGYKIRYTGHSSVYHVGGATLDSMNPKKTFFNFRNSLYSITKNLPKRKVFPLLIARLILDGVAGLHFLFQGKPKHFIAIIRSHLSYYKNFIRIFSKRDEINKDFKYFNCTSIVWSYFVYKKKLFNQITDDEKAGI</sequence>
<organism evidence="5 6">
    <name type="scientific">Robertkochia marina</name>
    <dbReference type="NCBI Taxonomy" id="1227945"/>
    <lineage>
        <taxon>Bacteria</taxon>
        <taxon>Pseudomonadati</taxon>
        <taxon>Bacteroidota</taxon>
        <taxon>Flavobacteriia</taxon>
        <taxon>Flavobacteriales</taxon>
        <taxon>Flavobacteriaceae</taxon>
        <taxon>Robertkochia</taxon>
    </lineage>
</organism>
<dbReference type="OrthoDB" id="9771846at2"/>
<evidence type="ECO:0000256" key="1">
    <source>
        <dbReference type="ARBA" id="ARBA00006739"/>
    </source>
</evidence>
<feature type="domain" description="Glycosyltransferase 2-like" evidence="4">
    <location>
        <begin position="5"/>
        <end position="113"/>
    </location>
</feature>
<dbReference type="SUPFAM" id="SSF53448">
    <property type="entry name" value="Nucleotide-diphospho-sugar transferases"/>
    <property type="match status" value="1"/>
</dbReference>
<dbReference type="AlphaFoldDB" id="A0A4S3M1A1"/>
<dbReference type="GO" id="GO:0016757">
    <property type="term" value="F:glycosyltransferase activity"/>
    <property type="evidence" value="ECO:0007669"/>
    <property type="project" value="UniProtKB-KW"/>
</dbReference>
<keyword evidence="3 5" id="KW-0808">Transferase</keyword>
<protein>
    <submittedName>
        <fullName evidence="5">Glycosyltransferase family 2 protein</fullName>
    </submittedName>
</protein>
<proteinExistence type="inferred from homology"/>
<dbReference type="PANTHER" id="PTHR43179">
    <property type="entry name" value="RHAMNOSYLTRANSFERASE WBBL"/>
    <property type="match status" value="1"/>
</dbReference>
<name>A0A4S3M1A1_9FLAO</name>
<accession>A0A4S3M1A1</accession>
<gene>
    <name evidence="5" type="ORF">E7Z59_09935</name>
</gene>
<evidence type="ECO:0000256" key="2">
    <source>
        <dbReference type="ARBA" id="ARBA00022676"/>
    </source>
</evidence>